<feature type="region of interest" description="Disordered" evidence="1">
    <location>
        <begin position="1"/>
        <end position="21"/>
    </location>
</feature>
<name>A0A369JEQ4_HYPMA</name>
<dbReference type="SUPFAM" id="SSF56112">
    <property type="entry name" value="Protein kinase-like (PK-like)"/>
    <property type="match status" value="1"/>
</dbReference>
<organism evidence="3 4">
    <name type="scientific">Hypsizygus marmoreus</name>
    <name type="common">White beech mushroom</name>
    <name type="synonym">Agaricus marmoreus</name>
    <dbReference type="NCBI Taxonomy" id="39966"/>
    <lineage>
        <taxon>Eukaryota</taxon>
        <taxon>Fungi</taxon>
        <taxon>Dikarya</taxon>
        <taxon>Basidiomycota</taxon>
        <taxon>Agaricomycotina</taxon>
        <taxon>Agaricomycetes</taxon>
        <taxon>Agaricomycetidae</taxon>
        <taxon>Agaricales</taxon>
        <taxon>Tricholomatineae</taxon>
        <taxon>Lyophyllaceae</taxon>
        <taxon>Hypsizygus</taxon>
    </lineage>
</organism>
<dbReference type="InterPro" id="IPR008266">
    <property type="entry name" value="Tyr_kinase_AS"/>
</dbReference>
<dbReference type="AlphaFoldDB" id="A0A369JEQ4"/>
<dbReference type="PANTHER" id="PTHR38248">
    <property type="entry name" value="FUNK1 6"/>
    <property type="match status" value="1"/>
</dbReference>
<dbReference type="Gene3D" id="1.10.510.10">
    <property type="entry name" value="Transferase(Phosphotransferase) domain 1"/>
    <property type="match status" value="1"/>
</dbReference>
<evidence type="ECO:0000256" key="1">
    <source>
        <dbReference type="SAM" id="MobiDB-lite"/>
    </source>
</evidence>
<dbReference type="InParanoid" id="A0A369JEQ4"/>
<reference evidence="3" key="1">
    <citation type="submission" date="2018-04" db="EMBL/GenBank/DDBJ databases">
        <title>Whole genome sequencing of Hypsizygus marmoreus.</title>
        <authorList>
            <person name="Choi I.-G."/>
            <person name="Min B."/>
            <person name="Kim J.-G."/>
            <person name="Kim S."/>
            <person name="Oh Y.-L."/>
            <person name="Kong W.-S."/>
            <person name="Park H."/>
            <person name="Jeong J."/>
            <person name="Song E.-S."/>
        </authorList>
    </citation>
    <scope>NUCLEOTIDE SEQUENCE [LARGE SCALE GENOMIC DNA]</scope>
    <source>
        <strain evidence="3">51987-8</strain>
    </source>
</reference>
<dbReference type="EMBL" id="LUEZ02000085">
    <property type="protein sequence ID" value="RDB19067.1"/>
    <property type="molecule type" value="Genomic_DNA"/>
</dbReference>
<dbReference type="Proteomes" id="UP000076154">
    <property type="component" value="Unassembled WGS sequence"/>
</dbReference>
<proteinExistence type="predicted"/>
<evidence type="ECO:0000313" key="3">
    <source>
        <dbReference type="EMBL" id="RDB19067.1"/>
    </source>
</evidence>
<feature type="domain" description="Fungal-type protein kinase" evidence="2">
    <location>
        <begin position="169"/>
        <end position="561"/>
    </location>
</feature>
<feature type="region of interest" description="Disordered" evidence="1">
    <location>
        <begin position="427"/>
        <end position="455"/>
    </location>
</feature>
<feature type="region of interest" description="Disordered" evidence="1">
    <location>
        <begin position="849"/>
        <end position="898"/>
    </location>
</feature>
<evidence type="ECO:0000259" key="2">
    <source>
        <dbReference type="Pfam" id="PF17667"/>
    </source>
</evidence>
<gene>
    <name evidence="3" type="ORF">Hypma_014321</name>
</gene>
<comment type="caution">
    <text evidence="3">The sequence shown here is derived from an EMBL/GenBank/DDBJ whole genome shotgun (WGS) entry which is preliminary data.</text>
</comment>
<dbReference type="InterPro" id="IPR011009">
    <property type="entry name" value="Kinase-like_dom_sf"/>
</dbReference>
<sequence>MPSELIYSGPHRPPQAPDTGLKKSTAYIATGTRTRAAMVLEMVKDDAKGNCHVAETEEFLDNLFPVQASIVTNVYQKMVESGAYDEGNMQWKNLPKSSKKESDYYAPFVAAAEAIRRAHGDIEGIPYRNIWIARPNRAPKSQDSAAPLIRPDVLSILGMEGESEQWETLIANSSEEAEKLKTIVAWWLRVHVVVEIKPVEGKDILEHIYQLMGYLRQVLREQVDRRFVPGMLLCKTELSVWLADRSGVLGTQTTFNVHERPKRFIQTILACSILPAERLGWDSSMRLCRHPILPDPSPIHSFDKRVNLNDYRQSLYDQHWVIEMPSKEKEGRVAFVTIRALSVIRAENMAGRATIVWAVMRMDHLGRLPPHKIFVLKQCWRPMTAISEGELYPSGDHNIHINRIYSFEDVSHDCQLVDTQYYTRRGILHRPPSTRPDRNENGKRENDQLEDAERREPYIHVTAKSDHSSALSFATDSDSDPIWRVQTRILLEDYGWPLHHFSDLLELVTVLKHAIEALRDLYFLGVLHRDLSISNILICRKDSDEGYEGRLIDLDYAKKTVNMRDPLVKLAKTAPKRKVVEVLLESEFQPATDEVVRVIGMFNANHYDFINMVSSVNPEVLKSTEIQAAHIGLLKETQKMPDFRDHVPQRGTRSATFPFASSEVLSDERIFERVMPLDSSRNESEELAKALGITRIPTHNEKHDAEAVFWGVNFLGVTRDGPGGKRREELQPHNQADADRELLLVNYCLFSSEDRGVLARNKRELLKSNEDYETYIQSQFSSYFGPLKPLLMKWWKILRLAHKYPMFEATHEWIIQALDETIADLEKQQLKDTRREAVIERRKQDLRSLQYFPGPNEGGPSVPVAWDLSPTPDVESAYSSYRDGTPQSPTPKPKKAKT</sequence>
<protein>
    <recommendedName>
        <fullName evidence="2">Fungal-type protein kinase domain-containing protein</fullName>
    </recommendedName>
</protein>
<dbReference type="OrthoDB" id="312874at2759"/>
<dbReference type="Pfam" id="PF17667">
    <property type="entry name" value="Pkinase_fungal"/>
    <property type="match status" value="1"/>
</dbReference>
<keyword evidence="4" id="KW-1185">Reference proteome</keyword>
<dbReference type="STRING" id="39966.A0A369JEQ4"/>
<dbReference type="GO" id="GO:0004672">
    <property type="term" value="F:protein kinase activity"/>
    <property type="evidence" value="ECO:0007669"/>
    <property type="project" value="InterPro"/>
</dbReference>
<dbReference type="PANTHER" id="PTHR38248:SF2">
    <property type="entry name" value="FUNK1 11"/>
    <property type="match status" value="1"/>
</dbReference>
<feature type="compositionally biased region" description="Basic and acidic residues" evidence="1">
    <location>
        <begin position="435"/>
        <end position="455"/>
    </location>
</feature>
<dbReference type="PROSITE" id="PS00109">
    <property type="entry name" value="PROTEIN_KINASE_TYR"/>
    <property type="match status" value="1"/>
</dbReference>
<dbReference type="InterPro" id="IPR040976">
    <property type="entry name" value="Pkinase_fungal"/>
</dbReference>
<evidence type="ECO:0000313" key="4">
    <source>
        <dbReference type="Proteomes" id="UP000076154"/>
    </source>
</evidence>
<accession>A0A369JEQ4</accession>